<protein>
    <submittedName>
        <fullName evidence="1">Uncharacterized protein</fullName>
    </submittedName>
</protein>
<evidence type="ECO:0000313" key="2">
    <source>
        <dbReference type="Proteomes" id="UP001222282"/>
    </source>
</evidence>
<name>A0ABY7ZEG8_9PSED</name>
<evidence type="ECO:0000313" key="1">
    <source>
        <dbReference type="EMBL" id="WDR37655.1"/>
    </source>
</evidence>
<dbReference type="RefSeq" id="WP_274658837.1">
    <property type="nucleotide sequence ID" value="NZ_CP101655.1"/>
</dbReference>
<dbReference type="Proteomes" id="UP001222282">
    <property type="component" value="Chromosome"/>
</dbReference>
<gene>
    <name evidence="1" type="ORF">NN484_07945</name>
</gene>
<accession>A0ABY7ZEG8</accession>
<sequence length="75" mass="8805">MEREIDMTGVKMTEEAAERAAVLKLVEDDKFLIIQKIALQPQTKTAKITYDYRPLTPKELEWRKEHHGQHPNMTL</sequence>
<reference evidence="1 2" key="1">
    <citation type="submission" date="2022-07" db="EMBL/GenBank/DDBJ databases">
        <authorList>
            <person name="Abrouk D."/>
            <person name="Moenne-Loccoz Y."/>
            <person name="Todorovic I."/>
            <person name="Raicevic V."/>
            <person name="Jovicic-Petrovic J."/>
        </authorList>
    </citation>
    <scope>NUCLEOTIDE SEQUENCE [LARGE SCALE GENOMIC DNA]</scope>
    <source>
        <strain evidence="2">IT-P374</strain>
    </source>
</reference>
<proteinExistence type="predicted"/>
<organism evidence="1 2">
    <name type="scientific">Pseudomonas serboccidentalis</name>
    <dbReference type="NCBI Taxonomy" id="2964670"/>
    <lineage>
        <taxon>Bacteria</taxon>
        <taxon>Pseudomonadati</taxon>
        <taxon>Pseudomonadota</taxon>
        <taxon>Gammaproteobacteria</taxon>
        <taxon>Pseudomonadales</taxon>
        <taxon>Pseudomonadaceae</taxon>
        <taxon>Pseudomonas</taxon>
    </lineage>
</organism>
<dbReference type="EMBL" id="CP101655">
    <property type="protein sequence ID" value="WDR37655.1"/>
    <property type="molecule type" value="Genomic_DNA"/>
</dbReference>
<keyword evidence="2" id="KW-1185">Reference proteome</keyword>